<protein>
    <submittedName>
        <fullName evidence="1">Uncharacterized protein</fullName>
    </submittedName>
</protein>
<name>A0AA39K406_ARMTA</name>
<keyword evidence="2" id="KW-1185">Reference proteome</keyword>
<dbReference type="Proteomes" id="UP001175211">
    <property type="component" value="Unassembled WGS sequence"/>
</dbReference>
<evidence type="ECO:0000313" key="1">
    <source>
        <dbReference type="EMBL" id="KAK0454124.1"/>
    </source>
</evidence>
<organism evidence="1 2">
    <name type="scientific">Armillaria tabescens</name>
    <name type="common">Ringless honey mushroom</name>
    <name type="synonym">Agaricus tabescens</name>
    <dbReference type="NCBI Taxonomy" id="1929756"/>
    <lineage>
        <taxon>Eukaryota</taxon>
        <taxon>Fungi</taxon>
        <taxon>Dikarya</taxon>
        <taxon>Basidiomycota</taxon>
        <taxon>Agaricomycotina</taxon>
        <taxon>Agaricomycetes</taxon>
        <taxon>Agaricomycetidae</taxon>
        <taxon>Agaricales</taxon>
        <taxon>Marasmiineae</taxon>
        <taxon>Physalacriaceae</taxon>
        <taxon>Desarmillaria</taxon>
    </lineage>
</organism>
<proteinExistence type="predicted"/>
<dbReference type="EMBL" id="JAUEPS010000028">
    <property type="protein sequence ID" value="KAK0454124.1"/>
    <property type="molecule type" value="Genomic_DNA"/>
</dbReference>
<dbReference type="AlphaFoldDB" id="A0AA39K406"/>
<dbReference type="GeneID" id="85361316"/>
<gene>
    <name evidence="1" type="ORF">EV420DRAFT_1645353</name>
</gene>
<comment type="caution">
    <text evidence="1">The sequence shown here is derived from an EMBL/GenBank/DDBJ whole genome shotgun (WGS) entry which is preliminary data.</text>
</comment>
<evidence type="ECO:0000313" key="2">
    <source>
        <dbReference type="Proteomes" id="UP001175211"/>
    </source>
</evidence>
<reference evidence="1" key="1">
    <citation type="submission" date="2023-06" db="EMBL/GenBank/DDBJ databases">
        <authorList>
            <consortium name="Lawrence Berkeley National Laboratory"/>
            <person name="Ahrendt S."/>
            <person name="Sahu N."/>
            <person name="Indic B."/>
            <person name="Wong-Bajracharya J."/>
            <person name="Merenyi Z."/>
            <person name="Ke H.-M."/>
            <person name="Monk M."/>
            <person name="Kocsube S."/>
            <person name="Drula E."/>
            <person name="Lipzen A."/>
            <person name="Balint B."/>
            <person name="Henrissat B."/>
            <person name="Andreopoulos B."/>
            <person name="Martin F.M."/>
            <person name="Harder C.B."/>
            <person name="Rigling D."/>
            <person name="Ford K.L."/>
            <person name="Foster G.D."/>
            <person name="Pangilinan J."/>
            <person name="Papanicolaou A."/>
            <person name="Barry K."/>
            <person name="LaButti K."/>
            <person name="Viragh M."/>
            <person name="Koriabine M."/>
            <person name="Yan M."/>
            <person name="Riley R."/>
            <person name="Champramary S."/>
            <person name="Plett K.L."/>
            <person name="Tsai I.J."/>
            <person name="Slot J."/>
            <person name="Sipos G."/>
            <person name="Plett J."/>
            <person name="Nagy L.G."/>
            <person name="Grigoriev I.V."/>
        </authorList>
    </citation>
    <scope>NUCLEOTIDE SEQUENCE</scope>
    <source>
        <strain evidence="1">CCBAS 213</strain>
    </source>
</reference>
<dbReference type="RefSeq" id="XP_060328512.1">
    <property type="nucleotide sequence ID" value="XM_060477768.1"/>
</dbReference>
<accession>A0AA39K406</accession>
<sequence length="158" mass="17134">MKEMEDIDRCLSMLELSAKRWNISGRLVDILQVIVGDAPPSTETHFKGRNIASDFSLGGAPSFMASDSNVNNFFANTAWQTGSTATHSPVSTYVNTLNQAGAGCSRLLREGTRASGMQESITLTDGATLKPDAINMWSNVPMGFSWNDWGAYISSMET</sequence>